<feature type="transmembrane region" description="Helical" evidence="1">
    <location>
        <begin position="40"/>
        <end position="57"/>
    </location>
</feature>
<proteinExistence type="predicted"/>
<feature type="transmembrane region" description="Helical" evidence="1">
    <location>
        <begin position="284"/>
        <end position="301"/>
    </location>
</feature>
<gene>
    <name evidence="2" type="ORF">NCTC10717_00452</name>
</gene>
<evidence type="ECO:0000256" key="1">
    <source>
        <dbReference type="SAM" id="Phobius"/>
    </source>
</evidence>
<organism evidence="2 3">
    <name type="scientific">Suttonella indologenes</name>
    <dbReference type="NCBI Taxonomy" id="13276"/>
    <lineage>
        <taxon>Bacteria</taxon>
        <taxon>Pseudomonadati</taxon>
        <taxon>Pseudomonadota</taxon>
        <taxon>Gammaproteobacteria</taxon>
        <taxon>Cardiobacteriales</taxon>
        <taxon>Cardiobacteriaceae</taxon>
        <taxon>Suttonella</taxon>
    </lineage>
</organism>
<keyword evidence="3" id="KW-1185">Reference proteome</keyword>
<accession>A0A380MJT2</accession>
<dbReference type="Proteomes" id="UP000254575">
    <property type="component" value="Unassembled WGS sequence"/>
</dbReference>
<keyword evidence="1" id="KW-1133">Transmembrane helix</keyword>
<name>A0A380MJT2_9GAMM</name>
<keyword evidence="1" id="KW-0812">Transmembrane</keyword>
<dbReference type="AlphaFoldDB" id="A0A380MJT2"/>
<keyword evidence="1" id="KW-0472">Membrane</keyword>
<protein>
    <submittedName>
        <fullName evidence="2">Uncharacterized protein</fullName>
    </submittedName>
</protein>
<reference evidence="2 3" key="1">
    <citation type="submission" date="2018-06" db="EMBL/GenBank/DDBJ databases">
        <authorList>
            <consortium name="Pathogen Informatics"/>
            <person name="Doyle S."/>
        </authorList>
    </citation>
    <scope>NUCLEOTIDE SEQUENCE [LARGE SCALE GENOMIC DNA]</scope>
    <source>
        <strain evidence="2 3">NCTC10717</strain>
    </source>
</reference>
<feature type="transmembrane region" description="Helical" evidence="1">
    <location>
        <begin position="245"/>
        <end position="264"/>
    </location>
</feature>
<dbReference type="EMBL" id="UHIA01000003">
    <property type="protein sequence ID" value="SUO92244.1"/>
    <property type="molecule type" value="Genomic_DNA"/>
</dbReference>
<sequence length="316" mass="37388">MTTPSHTPVSDEQYDKDFYHNASACYSWYKHPKLVRNTNFGVFCWFGISYIVYRIFFKTIHFHAADTAANTDNYLSIERFYKEKSLLPDNLFADITLPSFDGSSWILLMIFALMLRKIFKRLYAIFFMSAYPVVSLNAQGISLATRKRLFFPTQISFARKTLNTHFDWHELSKIEAYNTYISGRGRRVGWHFHLRNRKTENIFIESKHHSFIYHHEMAEEIAQIANMIKKKSAPMMPRLQQSMNILPLAWIVLFINSAHFIFSLLRPWLIQYQIMTAHSFETRYGWLFLLNLLCFILPYRWQARENTAETSPSNPA</sequence>
<dbReference type="RefSeq" id="WP_115217750.1">
    <property type="nucleotide sequence ID" value="NZ_UHIA01000003.1"/>
</dbReference>
<evidence type="ECO:0000313" key="2">
    <source>
        <dbReference type="EMBL" id="SUO92244.1"/>
    </source>
</evidence>
<evidence type="ECO:0000313" key="3">
    <source>
        <dbReference type="Proteomes" id="UP000254575"/>
    </source>
</evidence>
<feature type="transmembrane region" description="Helical" evidence="1">
    <location>
        <begin position="95"/>
        <end position="115"/>
    </location>
</feature>